<protein>
    <recommendedName>
        <fullName evidence="3">CHAT domain-containing protein</fullName>
    </recommendedName>
</protein>
<dbReference type="Gene3D" id="2.60.40.10">
    <property type="entry name" value="Immunoglobulins"/>
    <property type="match status" value="1"/>
</dbReference>
<feature type="signal peptide" evidence="2">
    <location>
        <begin position="1"/>
        <end position="28"/>
    </location>
</feature>
<feature type="transmembrane region" description="Helical" evidence="1">
    <location>
        <begin position="416"/>
        <end position="434"/>
    </location>
</feature>
<sequence>MWGLRRCRLLSSSLAASIMMIMMSTSAATDLCFSGFYFNGTGCVPCAGNPGNSRWASNGPRCGWLCDVGYRESNGDCVPCSGECRSYDVELLQLSELSEGDASLELMFDFCSVVCQKFGLFFTGIFSPSNRMCMCAFKENPPVIISSMTACEILQSGELDVPIKMLEFQFQKFSSHSKPFLAKSSSDSAIFCYQASQTTSDMRVLCLVYGNVTSAVTLMRDGRLSSNAVQYMHVRSTFTPLLLHGDGGEDNTCKSCKVGRFLNFRPFPTAKSSSNTLNGPTRVSSFQIEIAQERSKKMFACARLVKSLGFPYFCLKTEIDEACYAISFADVLKEGNMECWSVQMACEDCSAPAGWYASALSLNFTSPGLPLLNQSCNVECPTDSYTIRGFEYISYWDRREVTVCYEKHAWNLLRTAYVLPVPLGMIIIAVAIHFERKMKKSQSQCAECSSEWKDNSCPIDGLPLSQKLTLEDLGIEMEESFEDNQNIVNLSCQCSREEVTSILVCGHGSCKYESCTNCGCCWDKQKWKRSSLWWIPLAILTFACFVSWNIGAAFYVGNWLNWTKFWWILFASSHAIMFVVYLRTCAYKTKCLRDDCCPCYSPVPMKKVPKGFQCVLMFFFTTFILQLFLTLLTLKVDWQFAEHYGGCESIDCLMYSRVDYRAFCPLCSEDEILYAKVPSNLNSSFMVLGFFFMIVSLICCLRTLHFSIVIGIRICCVCANSRIHEFSYISGCYQDFTFETLGRELFRWPRSCSRCKQRLWRKEKLLDSFLYRRRTNVVVALMKRLSFFVTFRRFLDNTRHFYTYKPLGSAQNDRSDIEMAVTTSQRRRKPSAPLVTGWRDLPFLTFLKTEGAGCAELLYDGSPQPRLFAFSKLPKGFVLEEVTGDLKWDLPAEEKEDHYQFDLIASNFVGECRHEVHLFFSAGPCPPASLSYSCSRCLRCRCGGILTRYAGWGVKVVCDYCDAVGEAHRLDWFVCRASGCSFDVCPRCAGKNSSSPDRGEVVFQLYHNVEMFAWCPLPSFFPGFPSPIFDAADLPPGLVIDVATGKISGMPSACGVWMVTVTASNLGGGCQTVFLIEVVSFEPPHDLSYTSVSSAFTGNQFSYDESNFLAIDAFRSPASSETCLIPSWSGTITRFSIHPALPPGVHLEEETGVISGVAKSAMQTNCFTVVGRGPGGMYCCAHVRLKIARILEPKIQYLSEGMRKIPLGSHVKIEPVKSQTSISCRHIDLSLVPRMWTQEEQEPEPEKFEPHLVCIKTDVRPPLPEGLSVDEDAVICGTARRPTPATTYSIVVRNEKGLSSSEVSFEILRADGKSATKPRSKLLAFFTTPQGYESVNVHGEAQEMMRKHMDPEFAFDCDVNPQPTFSDFKKFLTSHHGFNVRVLHFAGHGEQNFGFIWNEDHPSIATPAVYDMGELCSLVGRVAVGQTLTGTVECVVLNACQTEMLGKRMRSAGVRNVVCWRTKVKDTTAMEFTDAFYDYFMGKEQIEEEDYQHAFRQAKERIHPTKKSDNAGALSRAIRRRCDSRSSLDVVVFLSKRGDVLPEQRE</sequence>
<dbReference type="InterPro" id="IPR013783">
    <property type="entry name" value="Ig-like_fold"/>
</dbReference>
<dbReference type="Proteomes" id="UP000011087">
    <property type="component" value="Unassembled WGS sequence"/>
</dbReference>
<dbReference type="eggNOG" id="ENOG502SXZW">
    <property type="taxonomic scope" value="Eukaryota"/>
</dbReference>
<evidence type="ECO:0000313" key="5">
    <source>
        <dbReference type="EnsemblProtists" id="EKX49037"/>
    </source>
</evidence>
<reference evidence="4 6" key="1">
    <citation type="journal article" date="2012" name="Nature">
        <title>Algal genomes reveal evolutionary mosaicism and the fate of nucleomorphs.</title>
        <authorList>
            <consortium name="DOE Joint Genome Institute"/>
            <person name="Curtis B.A."/>
            <person name="Tanifuji G."/>
            <person name="Burki F."/>
            <person name="Gruber A."/>
            <person name="Irimia M."/>
            <person name="Maruyama S."/>
            <person name="Arias M.C."/>
            <person name="Ball S.G."/>
            <person name="Gile G.H."/>
            <person name="Hirakawa Y."/>
            <person name="Hopkins J.F."/>
            <person name="Kuo A."/>
            <person name="Rensing S.A."/>
            <person name="Schmutz J."/>
            <person name="Symeonidi A."/>
            <person name="Elias M."/>
            <person name="Eveleigh R.J."/>
            <person name="Herman E.K."/>
            <person name="Klute M.J."/>
            <person name="Nakayama T."/>
            <person name="Obornik M."/>
            <person name="Reyes-Prieto A."/>
            <person name="Armbrust E.V."/>
            <person name="Aves S.J."/>
            <person name="Beiko R.G."/>
            <person name="Coutinho P."/>
            <person name="Dacks J.B."/>
            <person name="Durnford D.G."/>
            <person name="Fast N.M."/>
            <person name="Green B.R."/>
            <person name="Grisdale C.J."/>
            <person name="Hempel F."/>
            <person name="Henrissat B."/>
            <person name="Hoppner M.P."/>
            <person name="Ishida K."/>
            <person name="Kim E."/>
            <person name="Koreny L."/>
            <person name="Kroth P.G."/>
            <person name="Liu Y."/>
            <person name="Malik S.B."/>
            <person name="Maier U.G."/>
            <person name="McRose D."/>
            <person name="Mock T."/>
            <person name="Neilson J.A."/>
            <person name="Onodera N.T."/>
            <person name="Poole A.M."/>
            <person name="Pritham E.J."/>
            <person name="Richards T.A."/>
            <person name="Rocap G."/>
            <person name="Roy S.W."/>
            <person name="Sarai C."/>
            <person name="Schaack S."/>
            <person name="Shirato S."/>
            <person name="Slamovits C.H."/>
            <person name="Spencer D.F."/>
            <person name="Suzuki S."/>
            <person name="Worden A.Z."/>
            <person name="Zauner S."/>
            <person name="Barry K."/>
            <person name="Bell C."/>
            <person name="Bharti A.K."/>
            <person name="Crow J.A."/>
            <person name="Grimwood J."/>
            <person name="Kramer R."/>
            <person name="Lindquist E."/>
            <person name="Lucas S."/>
            <person name="Salamov A."/>
            <person name="McFadden G.I."/>
            <person name="Lane C.E."/>
            <person name="Keeling P.J."/>
            <person name="Gray M.W."/>
            <person name="Grigoriev I.V."/>
            <person name="Archibald J.M."/>
        </authorList>
    </citation>
    <scope>NUCLEOTIDE SEQUENCE</scope>
    <source>
        <strain evidence="4 6">CCMP2712</strain>
    </source>
</reference>
<feature type="transmembrane region" description="Helical" evidence="1">
    <location>
        <begin position="565"/>
        <end position="583"/>
    </location>
</feature>
<dbReference type="InterPro" id="IPR024983">
    <property type="entry name" value="CHAT_dom"/>
</dbReference>
<dbReference type="PaxDb" id="55529-EKX49037"/>
<feature type="chain" id="PRO_5008771492" description="CHAT domain-containing protein" evidence="2">
    <location>
        <begin position="29"/>
        <end position="1546"/>
    </location>
</feature>
<evidence type="ECO:0000256" key="2">
    <source>
        <dbReference type="SAM" id="SignalP"/>
    </source>
</evidence>
<feature type="transmembrane region" description="Helical" evidence="1">
    <location>
        <begin position="685"/>
        <end position="704"/>
    </location>
</feature>
<feature type="transmembrane region" description="Helical" evidence="1">
    <location>
        <begin position="614"/>
        <end position="634"/>
    </location>
</feature>
<keyword evidence="2" id="KW-0732">Signal</keyword>
<accession>L1JL21</accession>
<dbReference type="RefSeq" id="XP_005836017.1">
    <property type="nucleotide sequence ID" value="XM_005835960.1"/>
</dbReference>
<reference evidence="6" key="2">
    <citation type="submission" date="2012-11" db="EMBL/GenBank/DDBJ databases">
        <authorList>
            <person name="Kuo A."/>
            <person name="Curtis B.A."/>
            <person name="Tanifuji G."/>
            <person name="Burki F."/>
            <person name="Gruber A."/>
            <person name="Irimia M."/>
            <person name="Maruyama S."/>
            <person name="Arias M.C."/>
            <person name="Ball S.G."/>
            <person name="Gile G.H."/>
            <person name="Hirakawa Y."/>
            <person name="Hopkins J.F."/>
            <person name="Rensing S.A."/>
            <person name="Schmutz J."/>
            <person name="Symeonidi A."/>
            <person name="Elias M."/>
            <person name="Eveleigh R.J."/>
            <person name="Herman E.K."/>
            <person name="Klute M.J."/>
            <person name="Nakayama T."/>
            <person name="Obornik M."/>
            <person name="Reyes-Prieto A."/>
            <person name="Armbrust E.V."/>
            <person name="Aves S.J."/>
            <person name="Beiko R.G."/>
            <person name="Coutinho P."/>
            <person name="Dacks J.B."/>
            <person name="Durnford D.G."/>
            <person name="Fast N.M."/>
            <person name="Green B.R."/>
            <person name="Grisdale C."/>
            <person name="Hempe F."/>
            <person name="Henrissat B."/>
            <person name="Hoppner M.P."/>
            <person name="Ishida K.-I."/>
            <person name="Kim E."/>
            <person name="Koreny L."/>
            <person name="Kroth P.G."/>
            <person name="Liu Y."/>
            <person name="Malik S.-B."/>
            <person name="Maier U.G."/>
            <person name="McRose D."/>
            <person name="Mock T."/>
            <person name="Neilson J.A."/>
            <person name="Onodera N.T."/>
            <person name="Poole A.M."/>
            <person name="Pritham E.J."/>
            <person name="Richards T.A."/>
            <person name="Rocap G."/>
            <person name="Roy S.W."/>
            <person name="Sarai C."/>
            <person name="Schaack S."/>
            <person name="Shirato S."/>
            <person name="Slamovits C.H."/>
            <person name="Spencer D.F."/>
            <person name="Suzuki S."/>
            <person name="Worden A.Z."/>
            <person name="Zauner S."/>
            <person name="Barry K."/>
            <person name="Bell C."/>
            <person name="Bharti A.K."/>
            <person name="Crow J.A."/>
            <person name="Grimwood J."/>
            <person name="Kramer R."/>
            <person name="Lindquist E."/>
            <person name="Lucas S."/>
            <person name="Salamov A."/>
            <person name="McFadden G.I."/>
            <person name="Lane C.E."/>
            <person name="Keeling P.J."/>
            <person name="Gray M.W."/>
            <person name="Grigoriev I.V."/>
            <person name="Archibald J.M."/>
        </authorList>
    </citation>
    <scope>NUCLEOTIDE SEQUENCE</scope>
    <source>
        <strain evidence="6">CCMP2712</strain>
    </source>
</reference>
<keyword evidence="1" id="KW-0812">Transmembrane</keyword>
<dbReference type="GeneID" id="17305734"/>
<dbReference type="KEGG" id="gtt:GUITHDRAFT_136222"/>
<evidence type="ECO:0000313" key="4">
    <source>
        <dbReference type="EMBL" id="EKX49037.1"/>
    </source>
</evidence>
<gene>
    <name evidence="4" type="ORF">GUITHDRAFT_136222</name>
</gene>
<name>L1JL21_GUITC</name>
<evidence type="ECO:0000259" key="3">
    <source>
        <dbReference type="Pfam" id="PF12770"/>
    </source>
</evidence>
<reference evidence="5" key="3">
    <citation type="submission" date="2015-06" db="UniProtKB">
        <authorList>
            <consortium name="EnsemblProtists"/>
        </authorList>
    </citation>
    <scope>IDENTIFICATION</scope>
</reference>
<dbReference type="Pfam" id="PF05345">
    <property type="entry name" value="He_PIG"/>
    <property type="match status" value="1"/>
</dbReference>
<dbReference type="InterPro" id="IPR015919">
    <property type="entry name" value="Cadherin-like_sf"/>
</dbReference>
<feature type="transmembrane region" description="Helical" evidence="1">
    <location>
        <begin position="532"/>
        <end position="553"/>
    </location>
</feature>
<organism evidence="4">
    <name type="scientific">Guillardia theta (strain CCMP2712)</name>
    <name type="common">Cryptophyte</name>
    <dbReference type="NCBI Taxonomy" id="905079"/>
    <lineage>
        <taxon>Eukaryota</taxon>
        <taxon>Cryptophyceae</taxon>
        <taxon>Pyrenomonadales</taxon>
        <taxon>Geminigeraceae</taxon>
        <taxon>Guillardia</taxon>
    </lineage>
</organism>
<dbReference type="GO" id="GO:0016020">
    <property type="term" value="C:membrane"/>
    <property type="evidence" value="ECO:0007669"/>
    <property type="project" value="InterPro"/>
</dbReference>
<dbReference type="EnsemblProtists" id="EKX49037">
    <property type="protein sequence ID" value="EKX49037"/>
    <property type="gene ID" value="GUITHDRAFT_136222"/>
</dbReference>
<proteinExistence type="predicted"/>
<evidence type="ECO:0000256" key="1">
    <source>
        <dbReference type="SAM" id="Phobius"/>
    </source>
</evidence>
<feature type="domain" description="CHAT" evidence="3">
    <location>
        <begin position="1337"/>
        <end position="1508"/>
    </location>
</feature>
<dbReference type="GO" id="GO:0005509">
    <property type="term" value="F:calcium ion binding"/>
    <property type="evidence" value="ECO:0007669"/>
    <property type="project" value="InterPro"/>
</dbReference>
<keyword evidence="1" id="KW-1133">Transmembrane helix</keyword>
<evidence type="ECO:0000313" key="6">
    <source>
        <dbReference type="Proteomes" id="UP000011087"/>
    </source>
</evidence>
<dbReference type="Pfam" id="PF12770">
    <property type="entry name" value="CHAT"/>
    <property type="match status" value="1"/>
</dbReference>
<dbReference type="EMBL" id="JH992983">
    <property type="protein sequence ID" value="EKX49037.1"/>
    <property type="molecule type" value="Genomic_DNA"/>
</dbReference>
<keyword evidence="6" id="KW-1185">Reference proteome</keyword>
<dbReference type="HOGENOM" id="CLU_246618_0_0_1"/>
<keyword evidence="1" id="KW-0472">Membrane</keyword>
<dbReference type="SUPFAM" id="SSF49313">
    <property type="entry name" value="Cadherin-like"/>
    <property type="match status" value="1"/>
</dbReference>